<dbReference type="Proteomes" id="UP000566711">
    <property type="component" value="Unassembled WGS sequence"/>
</dbReference>
<keyword evidence="2" id="KW-0808">Transferase</keyword>
<dbReference type="PANTHER" id="PTHR34047">
    <property type="entry name" value="NUCLEAR INTRON MATURASE 1, MITOCHONDRIAL-RELATED"/>
    <property type="match status" value="1"/>
</dbReference>
<dbReference type="InterPro" id="IPR051083">
    <property type="entry name" value="GrpII_Intron_Splice-Mob/Def"/>
</dbReference>
<reference evidence="10 11" key="1">
    <citation type="submission" date="2020-07" db="EMBL/GenBank/DDBJ databases">
        <title>Novel species isolated from subtropical streams in China.</title>
        <authorList>
            <person name="Lu H."/>
        </authorList>
    </citation>
    <scope>NUCLEOTIDE SEQUENCE [LARGE SCALE GENOMIC DNA]</scope>
    <source>
        <strain evidence="10 11">FT3S</strain>
    </source>
</reference>
<dbReference type="EMBL" id="JACEZS010000033">
    <property type="protein sequence ID" value="MBA5608512.1"/>
    <property type="molecule type" value="Genomic_DNA"/>
</dbReference>
<keyword evidence="6 10" id="KW-0695">RNA-directed DNA polymerase</keyword>
<dbReference type="RefSeq" id="WP_182220672.1">
    <property type="nucleotide sequence ID" value="NZ_JACEZS010000033.1"/>
</dbReference>
<keyword evidence="11" id="KW-1185">Reference proteome</keyword>
<dbReference type="PRINTS" id="PR00866">
    <property type="entry name" value="RNADNAPOLMS"/>
</dbReference>
<evidence type="ECO:0000259" key="9">
    <source>
        <dbReference type="Pfam" id="PF00078"/>
    </source>
</evidence>
<name>A0A7W2EM85_9BURK</name>
<dbReference type="GO" id="GO:0003964">
    <property type="term" value="F:RNA-directed DNA polymerase activity"/>
    <property type="evidence" value="ECO:0007669"/>
    <property type="project" value="UniProtKB-KW"/>
</dbReference>
<keyword evidence="4" id="KW-0479">Metal-binding</keyword>
<evidence type="ECO:0000256" key="6">
    <source>
        <dbReference type="ARBA" id="ARBA00022918"/>
    </source>
</evidence>
<evidence type="ECO:0000313" key="10">
    <source>
        <dbReference type="EMBL" id="MBA5608512.1"/>
    </source>
</evidence>
<gene>
    <name evidence="10" type="ORF">H3H36_24505</name>
</gene>
<keyword evidence="5" id="KW-0460">Magnesium</keyword>
<dbReference type="PANTHER" id="PTHR34047:SF7">
    <property type="entry name" value="RNA-DIRECTED DNA POLYMERASE"/>
    <property type="match status" value="1"/>
</dbReference>
<sequence>MTSSLRKPKQYELEKSPFFQLKSKKKLAELLNVSLPSLSRTQIEKLASCYRIFVDRESRRFITEPVGELQVIHQRLLQYFSRIAPPDYLHSARKKRSYKSNAEQHIGNTNVLKIDIKKFFPSVQFSYIHDFFSNQLQCAPDIAAILARLCTVKTSRHGVHLPTGSCISPVLSFLANKPMFDRVAALCASQRCTFSLYVDDITISGAGATHALLTSIAVEINNAGYGFHKIKSYFSEPAVVTGLIVTHDRLCLPHERQKKIREVAEALRISIDTGIRERLLASLVGRLSEAEQIDTKYGNYRKIVLARYSADWKRVVAHRLARMKKSAKRP</sequence>
<evidence type="ECO:0000256" key="1">
    <source>
        <dbReference type="ARBA" id="ARBA00012493"/>
    </source>
</evidence>
<evidence type="ECO:0000313" key="11">
    <source>
        <dbReference type="Proteomes" id="UP000566711"/>
    </source>
</evidence>
<dbReference type="Pfam" id="PF00078">
    <property type="entry name" value="RVT_1"/>
    <property type="match status" value="1"/>
</dbReference>
<comment type="similarity">
    <text evidence="7">Belongs to the bacterial reverse transcriptase family.</text>
</comment>
<evidence type="ECO:0000256" key="8">
    <source>
        <dbReference type="ARBA" id="ARBA00048173"/>
    </source>
</evidence>
<evidence type="ECO:0000256" key="5">
    <source>
        <dbReference type="ARBA" id="ARBA00022842"/>
    </source>
</evidence>
<evidence type="ECO:0000256" key="3">
    <source>
        <dbReference type="ARBA" id="ARBA00022695"/>
    </source>
</evidence>
<comment type="caution">
    <text evidence="10">The sequence shown here is derived from an EMBL/GenBank/DDBJ whole genome shotgun (WGS) entry which is preliminary data.</text>
</comment>
<comment type="catalytic activity">
    <reaction evidence="8">
        <text>DNA(n) + a 2'-deoxyribonucleoside 5'-triphosphate = DNA(n+1) + diphosphate</text>
        <dbReference type="Rhea" id="RHEA:22508"/>
        <dbReference type="Rhea" id="RHEA-COMP:17339"/>
        <dbReference type="Rhea" id="RHEA-COMP:17340"/>
        <dbReference type="ChEBI" id="CHEBI:33019"/>
        <dbReference type="ChEBI" id="CHEBI:61560"/>
        <dbReference type="ChEBI" id="CHEBI:173112"/>
        <dbReference type="EC" id="2.7.7.49"/>
    </reaction>
</comment>
<evidence type="ECO:0000256" key="7">
    <source>
        <dbReference type="ARBA" id="ARBA00034120"/>
    </source>
</evidence>
<accession>A0A7W2EM85</accession>
<dbReference type="AlphaFoldDB" id="A0A7W2EM85"/>
<feature type="domain" description="Reverse transcriptase" evidence="9">
    <location>
        <begin position="72"/>
        <end position="235"/>
    </location>
</feature>
<proteinExistence type="inferred from homology"/>
<evidence type="ECO:0000256" key="2">
    <source>
        <dbReference type="ARBA" id="ARBA00022679"/>
    </source>
</evidence>
<dbReference type="InterPro" id="IPR000123">
    <property type="entry name" value="Reverse_transcriptase_msDNA"/>
</dbReference>
<evidence type="ECO:0000256" key="4">
    <source>
        <dbReference type="ARBA" id="ARBA00022723"/>
    </source>
</evidence>
<dbReference type="CDD" id="cd03487">
    <property type="entry name" value="RT_Bac_retron_II"/>
    <property type="match status" value="1"/>
</dbReference>
<protein>
    <recommendedName>
        <fullName evidence="1">RNA-directed DNA polymerase</fullName>
        <ecNumber evidence="1">2.7.7.49</ecNumber>
    </recommendedName>
</protein>
<dbReference type="GO" id="GO:0003723">
    <property type="term" value="F:RNA binding"/>
    <property type="evidence" value="ECO:0007669"/>
    <property type="project" value="InterPro"/>
</dbReference>
<dbReference type="EC" id="2.7.7.49" evidence="1"/>
<dbReference type="InterPro" id="IPR000477">
    <property type="entry name" value="RT_dom"/>
</dbReference>
<dbReference type="GO" id="GO:0046872">
    <property type="term" value="F:metal ion binding"/>
    <property type="evidence" value="ECO:0007669"/>
    <property type="project" value="UniProtKB-KW"/>
</dbReference>
<keyword evidence="3" id="KW-0548">Nucleotidyltransferase</keyword>
<organism evidence="10 11">
    <name type="scientific">Rugamonas fusca</name>
    <dbReference type="NCBI Taxonomy" id="2758568"/>
    <lineage>
        <taxon>Bacteria</taxon>
        <taxon>Pseudomonadati</taxon>
        <taxon>Pseudomonadota</taxon>
        <taxon>Betaproteobacteria</taxon>
        <taxon>Burkholderiales</taxon>
        <taxon>Oxalobacteraceae</taxon>
        <taxon>Telluria group</taxon>
        <taxon>Rugamonas</taxon>
    </lineage>
</organism>